<dbReference type="AlphaFoldDB" id="A0A814ABS9"/>
<name>A0A814ABS9_9BILA</name>
<gene>
    <name evidence="2" type="ORF">OXX778_LOCUS11920</name>
</gene>
<protein>
    <recommendedName>
        <fullName evidence="1">Alpha/beta hydrolase fold-3 domain-containing protein</fullName>
    </recommendedName>
</protein>
<dbReference type="InterPro" id="IPR013094">
    <property type="entry name" value="AB_hydrolase_3"/>
</dbReference>
<evidence type="ECO:0000313" key="2">
    <source>
        <dbReference type="EMBL" id="CAF0911355.1"/>
    </source>
</evidence>
<dbReference type="EMBL" id="CAJNOC010002082">
    <property type="protein sequence ID" value="CAF0911355.1"/>
    <property type="molecule type" value="Genomic_DNA"/>
</dbReference>
<feature type="non-terminal residue" evidence="2">
    <location>
        <position position="1"/>
    </location>
</feature>
<dbReference type="PANTHER" id="PTHR23024:SF24">
    <property type="entry name" value="ALPHA_BETA HYDROLASE FOLD-3 DOMAIN-CONTAINING PROTEIN"/>
    <property type="match status" value="1"/>
</dbReference>
<sequence length="175" mass="20300">MLGKVFISLIAFTSIYIGNELSSIYISDDFENPFFYKMVFLTNRLIGNVAFIADYFGIEREYYVVRQSIEVITRKEVLIDDEFWIYDSILNQVPVRVYSPIKVKSAMPFMIFTHGGGYSFGHIDGFDHFLFEIAKRANIIVISVNYRLSPEFAYPIPIEDSYAVLEYAIENYSVL</sequence>
<feature type="domain" description="Alpha/beta hydrolase fold-3" evidence="1">
    <location>
        <begin position="110"/>
        <end position="171"/>
    </location>
</feature>
<dbReference type="OrthoDB" id="408631at2759"/>
<dbReference type="InterPro" id="IPR029058">
    <property type="entry name" value="AB_hydrolase_fold"/>
</dbReference>
<dbReference type="SUPFAM" id="SSF53474">
    <property type="entry name" value="alpha/beta-Hydrolases"/>
    <property type="match status" value="1"/>
</dbReference>
<dbReference type="Pfam" id="PF07859">
    <property type="entry name" value="Abhydrolase_3"/>
    <property type="match status" value="1"/>
</dbReference>
<evidence type="ECO:0000313" key="3">
    <source>
        <dbReference type="Proteomes" id="UP000663879"/>
    </source>
</evidence>
<dbReference type="InterPro" id="IPR050466">
    <property type="entry name" value="Carboxylest/Gibb_receptor"/>
</dbReference>
<comment type="caution">
    <text evidence="2">The sequence shown here is derived from an EMBL/GenBank/DDBJ whole genome shotgun (WGS) entry which is preliminary data.</text>
</comment>
<dbReference type="PANTHER" id="PTHR23024">
    <property type="entry name" value="ARYLACETAMIDE DEACETYLASE"/>
    <property type="match status" value="1"/>
</dbReference>
<evidence type="ECO:0000259" key="1">
    <source>
        <dbReference type="Pfam" id="PF07859"/>
    </source>
</evidence>
<dbReference type="Proteomes" id="UP000663879">
    <property type="component" value="Unassembled WGS sequence"/>
</dbReference>
<accession>A0A814ABS9</accession>
<organism evidence="2 3">
    <name type="scientific">Brachionus calyciflorus</name>
    <dbReference type="NCBI Taxonomy" id="104777"/>
    <lineage>
        <taxon>Eukaryota</taxon>
        <taxon>Metazoa</taxon>
        <taxon>Spiralia</taxon>
        <taxon>Gnathifera</taxon>
        <taxon>Rotifera</taxon>
        <taxon>Eurotatoria</taxon>
        <taxon>Monogononta</taxon>
        <taxon>Pseudotrocha</taxon>
        <taxon>Ploima</taxon>
        <taxon>Brachionidae</taxon>
        <taxon>Brachionus</taxon>
    </lineage>
</organism>
<dbReference type="GO" id="GO:0016787">
    <property type="term" value="F:hydrolase activity"/>
    <property type="evidence" value="ECO:0007669"/>
    <property type="project" value="InterPro"/>
</dbReference>
<dbReference type="Gene3D" id="3.40.50.1820">
    <property type="entry name" value="alpha/beta hydrolase"/>
    <property type="match status" value="1"/>
</dbReference>
<proteinExistence type="predicted"/>
<keyword evidence="3" id="KW-1185">Reference proteome</keyword>
<reference evidence="2" key="1">
    <citation type="submission" date="2021-02" db="EMBL/GenBank/DDBJ databases">
        <authorList>
            <person name="Nowell W R."/>
        </authorList>
    </citation>
    <scope>NUCLEOTIDE SEQUENCE</scope>
    <source>
        <strain evidence="2">Ploen Becks lab</strain>
    </source>
</reference>